<evidence type="ECO:0000313" key="3">
    <source>
        <dbReference type="Proteomes" id="UP000693768"/>
    </source>
</evidence>
<name>A0A8E4UY64_9CAUD</name>
<keyword evidence="3" id="KW-1185">Reference proteome</keyword>
<dbReference type="EMBL" id="MT732451">
    <property type="protein sequence ID" value="QQO97400.1"/>
    <property type="molecule type" value="Genomic_DNA"/>
</dbReference>
<protein>
    <recommendedName>
        <fullName evidence="1">DUF2786 domain-containing protein</fullName>
    </recommendedName>
</protein>
<evidence type="ECO:0000259" key="1">
    <source>
        <dbReference type="Pfam" id="PF10979"/>
    </source>
</evidence>
<dbReference type="InterPro" id="IPR024498">
    <property type="entry name" value="DUF2786"/>
</dbReference>
<feature type="domain" description="DUF2786" evidence="1">
    <location>
        <begin position="6"/>
        <end position="46"/>
    </location>
</feature>
<gene>
    <name evidence="2" type="ORF">Molly1_11</name>
</gene>
<reference evidence="2" key="1">
    <citation type="submission" date="2020-07" db="EMBL/GenBank/DDBJ databases">
        <title>Highly diverse flavobacterial phages as mortality factor during North Sea spring blooms.</title>
        <authorList>
            <person name="Bartlau N."/>
            <person name="Wichels A."/>
            <person name="Krohne G."/>
            <person name="Adriaenssens E.M."/>
            <person name="Heins A."/>
            <person name="Fuchs B.M."/>
            <person name="Amann R."/>
            <person name="Moraru C."/>
        </authorList>
    </citation>
    <scope>NUCLEOTIDE SEQUENCE</scope>
</reference>
<sequence>MENTLIEKLSKLLKKAESAKELGSLDEANMFMAKVQELCTKHQLEMSEVRDFNEKPKITTTREQAKAYNEKHGYGYGHPDRKAASAIDWQTNGLEGHWNLTLIDILAEHNLCKALFGQTYATSTLIGTEDNIEIVKYLYAVIKPIILDLAKAEWKKMVKDMKESFVVWSSPDSKLTAMSKRKMLTEEMDNKFKWNDWVYDQMEIDTKAEPAPNGDVRWWRADINRLLPNRTNWIRAYCQGAAEGIDYKLHKDKREMEQSLREQVEGLIKVNDAELNAYYEENYKNVGTTRNPTANEPAYAKAKGYESGKTISYARGMSSGKTTATKQLK</sequence>
<evidence type="ECO:0000313" key="2">
    <source>
        <dbReference type="EMBL" id="QQO97400.1"/>
    </source>
</evidence>
<accession>A0A8E4UY64</accession>
<organism evidence="2 3">
    <name type="scientific">Maribacter phage Molly_1</name>
    <dbReference type="NCBI Taxonomy" id="2745685"/>
    <lineage>
        <taxon>Viruses</taxon>
        <taxon>Duplodnaviria</taxon>
        <taxon>Heunggongvirae</taxon>
        <taxon>Uroviricota</taxon>
        <taxon>Caudoviricetes</taxon>
        <taxon>Molycolviridae</taxon>
        <taxon>Mollyvirus</taxon>
        <taxon>Mollyvirus molly</taxon>
    </lineage>
</organism>
<dbReference type="Pfam" id="PF10979">
    <property type="entry name" value="DUF2786"/>
    <property type="match status" value="1"/>
</dbReference>
<dbReference type="Proteomes" id="UP000693768">
    <property type="component" value="Segment"/>
</dbReference>
<proteinExistence type="predicted"/>